<evidence type="ECO:0000256" key="6">
    <source>
        <dbReference type="ARBA" id="ARBA00022842"/>
    </source>
</evidence>
<dbReference type="InterPro" id="IPR000807">
    <property type="entry name" value="ImidazoleglycerolP_deHydtase"/>
</dbReference>
<comment type="pathway">
    <text evidence="1 10">Amino-acid biosynthesis; L-histidine biosynthesis; L-histidine from 5-phospho-alpha-D-ribose 1-diphosphate: step 6/9.</text>
</comment>
<dbReference type="NCBIfam" id="NF002114">
    <property type="entry name" value="PRK00951.2-4"/>
    <property type="match status" value="1"/>
</dbReference>
<dbReference type="RefSeq" id="WP_404611560.1">
    <property type="nucleotide sequence ID" value="NZ_JADIKK010000007.1"/>
</dbReference>
<gene>
    <name evidence="10 12" type="primary">hisB</name>
    <name evidence="11" type="ORF">ISP25_00585</name>
    <name evidence="12" type="ORF">ISP25_02945</name>
    <name evidence="13" type="ORF">ISP25_21205</name>
</gene>
<sequence>MSGRKILFVDRDGCLIEEPQDEQIDSYEKLALLPGVIAALQRFAAAGYELVMVTNQDGLGTANFPEADFQGPQELLLRILSSQGIRFREVLIDRSFPHEGLDTRKPGTGLMRGWLADDSWSRAASVMVGDRETDLKFAANIGVRGLRVGPQGTTWSEVAHLVLDAPRIAEAVRNTKETRIRVRVDLDKLAEPKVHTGLGFFDHMLEQIGKHGGFALELSCDGDIHIDEHHTVEDCALALGQALKQALGDKRGIGRYGFCLPMDESAAEARLDLSGRPYFVFEGNFPRERVGEVAVEMVPHFFRSLCETLGANLHLAVRGDNAHHMVEACFKVVARTLRQAIRREGDELPSTKGAL</sequence>
<keyword evidence="6 10" id="KW-0460">Magnesium</keyword>
<evidence type="ECO:0000256" key="10">
    <source>
        <dbReference type="HAMAP-Rule" id="MF_01022"/>
    </source>
</evidence>
<feature type="active site" description="Nucleophile" evidence="10">
    <location>
        <position position="10"/>
    </location>
</feature>
<dbReference type="GO" id="GO:0004424">
    <property type="term" value="F:imidazoleglycerol-phosphate dehydratase activity"/>
    <property type="evidence" value="ECO:0007669"/>
    <property type="project" value="UniProtKB-EC"/>
</dbReference>
<keyword evidence="8 10" id="KW-0456">Lyase</keyword>
<dbReference type="InterPro" id="IPR036412">
    <property type="entry name" value="HAD-like_sf"/>
</dbReference>
<proteinExistence type="inferred from homology"/>
<feature type="region of interest" description="Imidazoleglycerol-phosphate dehydratase" evidence="10">
    <location>
        <begin position="167"/>
        <end position="355"/>
    </location>
</feature>
<feature type="region of interest" description="Histidinol-phosphatase" evidence="10">
    <location>
        <begin position="1"/>
        <end position="166"/>
    </location>
</feature>
<dbReference type="NCBIfam" id="NF003937">
    <property type="entry name" value="PRK05446.1"/>
    <property type="match status" value="1"/>
</dbReference>
<evidence type="ECO:0000313" key="14">
    <source>
        <dbReference type="Proteomes" id="UP001620339"/>
    </source>
</evidence>
<dbReference type="InterPro" id="IPR020568">
    <property type="entry name" value="Ribosomal_Su5_D2-typ_SF"/>
</dbReference>
<evidence type="ECO:0000256" key="9">
    <source>
        <dbReference type="ARBA" id="ARBA00023268"/>
    </source>
</evidence>
<dbReference type="InterPro" id="IPR020565">
    <property type="entry name" value="ImidazoleglycerP_deHydtase_CS"/>
</dbReference>
<keyword evidence="14" id="KW-1185">Reference proteome</keyword>
<name>A0ABW8J1S8_9GAMM</name>
<accession>A0ABW8J1S8</accession>
<keyword evidence="4 10" id="KW-0479">Metal-binding</keyword>
<evidence type="ECO:0000256" key="2">
    <source>
        <dbReference type="ARBA" id="ARBA00022490"/>
    </source>
</evidence>
<dbReference type="PROSITE" id="PS00954">
    <property type="entry name" value="IGP_DEHYDRATASE_1"/>
    <property type="match status" value="1"/>
</dbReference>
<dbReference type="HAMAP" id="MF_01022">
    <property type="entry name" value="Bifunc_HisB"/>
    <property type="match status" value="1"/>
</dbReference>
<keyword evidence="9 10" id="KW-0511">Multifunctional enzyme</keyword>
<dbReference type="Gene3D" id="3.40.50.1000">
    <property type="entry name" value="HAD superfamily/HAD-like"/>
    <property type="match status" value="1"/>
</dbReference>
<comment type="catalytic activity">
    <reaction evidence="10">
        <text>L-histidinol phosphate + H2O = L-histidinol + phosphate</text>
        <dbReference type="Rhea" id="RHEA:14465"/>
        <dbReference type="ChEBI" id="CHEBI:15377"/>
        <dbReference type="ChEBI" id="CHEBI:43474"/>
        <dbReference type="ChEBI" id="CHEBI:57699"/>
        <dbReference type="ChEBI" id="CHEBI:57980"/>
        <dbReference type="EC" id="3.1.3.15"/>
    </reaction>
</comment>
<dbReference type="PANTHER" id="PTHR23133">
    <property type="entry name" value="IMIDAZOLEGLYCEROL-PHOSPHATE DEHYDRATASE HIS7"/>
    <property type="match status" value="1"/>
</dbReference>
<keyword evidence="3 10" id="KW-0028">Amino-acid biosynthesis</keyword>
<evidence type="ECO:0000313" key="11">
    <source>
        <dbReference type="EMBL" id="MFK2875579.1"/>
    </source>
</evidence>
<dbReference type="SUPFAM" id="SSF54211">
    <property type="entry name" value="Ribosomal protein S5 domain 2-like"/>
    <property type="match status" value="2"/>
</dbReference>
<evidence type="ECO:0000256" key="5">
    <source>
        <dbReference type="ARBA" id="ARBA00022801"/>
    </source>
</evidence>
<dbReference type="InterPro" id="IPR023214">
    <property type="entry name" value="HAD_sf"/>
</dbReference>
<keyword evidence="2 10" id="KW-0963">Cytoplasm</keyword>
<dbReference type="NCBIfam" id="TIGR01261">
    <property type="entry name" value="hisB_Nterm"/>
    <property type="match status" value="1"/>
</dbReference>
<dbReference type="NCBIfam" id="NF002111">
    <property type="entry name" value="PRK00951.2-1"/>
    <property type="match status" value="1"/>
</dbReference>
<evidence type="ECO:0000256" key="7">
    <source>
        <dbReference type="ARBA" id="ARBA00023102"/>
    </source>
</evidence>
<dbReference type="PANTHER" id="PTHR23133:SF2">
    <property type="entry name" value="IMIDAZOLEGLYCEROL-PHOSPHATE DEHYDRATASE"/>
    <property type="match status" value="1"/>
</dbReference>
<reference evidence="12 14" key="1">
    <citation type="submission" date="2020-10" db="EMBL/GenBank/DDBJ databases">
        <title>Phylogeny of dyella-like bacteria.</title>
        <authorList>
            <person name="Fu J."/>
        </authorList>
    </citation>
    <scope>NUCLEOTIDE SEQUENCE [LARGE SCALE GENOMIC DNA]</scope>
    <source>
        <strain evidence="12 14">KACC 19113</strain>
    </source>
</reference>
<evidence type="ECO:0000313" key="13">
    <source>
        <dbReference type="EMBL" id="MFK2879598.1"/>
    </source>
</evidence>
<feature type="binding site" evidence="10">
    <location>
        <position position="12"/>
    </location>
    <ligand>
        <name>Mg(2+)</name>
        <dbReference type="ChEBI" id="CHEBI:18420"/>
    </ligand>
</feature>
<evidence type="ECO:0000256" key="4">
    <source>
        <dbReference type="ARBA" id="ARBA00022723"/>
    </source>
</evidence>
<dbReference type="NCBIfam" id="TIGR01662">
    <property type="entry name" value="HAD-SF-IIIA"/>
    <property type="match status" value="1"/>
</dbReference>
<comment type="pathway">
    <text evidence="10">Amino-acid biosynthesis; L-histidine biosynthesis; L-histidine from 5-phospho-alpha-D-ribose 1-diphosphate: step 8/9.</text>
</comment>
<comment type="caution">
    <text evidence="10">Lacks conserved residue(s) required for the propagation of feature annotation.</text>
</comment>
<evidence type="ECO:0000256" key="8">
    <source>
        <dbReference type="ARBA" id="ARBA00023239"/>
    </source>
</evidence>
<evidence type="ECO:0000256" key="3">
    <source>
        <dbReference type="ARBA" id="ARBA00022605"/>
    </source>
</evidence>
<comment type="similarity">
    <text evidence="10">In the C-terminal section; belongs to the imidazoleglycerol-phosphate dehydratase family.</text>
</comment>
<dbReference type="Pfam" id="PF13242">
    <property type="entry name" value="Hydrolase_like"/>
    <property type="match status" value="1"/>
</dbReference>
<dbReference type="CDD" id="cd07914">
    <property type="entry name" value="IGPD"/>
    <property type="match status" value="1"/>
</dbReference>
<dbReference type="InterPro" id="IPR038494">
    <property type="entry name" value="IGPD_sf"/>
</dbReference>
<dbReference type="SUPFAM" id="SSF56784">
    <property type="entry name" value="HAD-like"/>
    <property type="match status" value="1"/>
</dbReference>
<feature type="binding site" evidence="10">
    <location>
        <position position="130"/>
    </location>
    <ligand>
        <name>Mg(2+)</name>
        <dbReference type="ChEBI" id="CHEBI:18420"/>
    </ligand>
</feature>
<evidence type="ECO:0000256" key="1">
    <source>
        <dbReference type="ARBA" id="ARBA00005047"/>
    </source>
</evidence>
<comment type="caution">
    <text evidence="12">The sequence shown here is derived from an EMBL/GenBank/DDBJ whole genome shotgun (WGS) entry which is preliminary data.</text>
</comment>
<dbReference type="PROSITE" id="PS00955">
    <property type="entry name" value="IGP_DEHYDRATASE_2"/>
    <property type="match status" value="1"/>
</dbReference>
<dbReference type="InterPro" id="IPR005954">
    <property type="entry name" value="HisB_N"/>
</dbReference>
<dbReference type="HAMAP" id="MF_00076">
    <property type="entry name" value="HisB"/>
    <property type="match status" value="1"/>
</dbReference>
<comment type="cofactor">
    <cofactor evidence="10">
        <name>Mg(2+)</name>
        <dbReference type="ChEBI" id="CHEBI:18420"/>
    </cofactor>
</comment>
<dbReference type="NCBIfam" id="TIGR01656">
    <property type="entry name" value="Histidinol-ppas"/>
    <property type="match status" value="1"/>
</dbReference>
<keyword evidence="5 10" id="KW-0378">Hydrolase</keyword>
<dbReference type="EC" id="3.1.3.15" evidence="10"/>
<evidence type="ECO:0000313" key="12">
    <source>
        <dbReference type="EMBL" id="MFK2876032.1"/>
    </source>
</evidence>
<feature type="active site" description="Proton donor" evidence="10">
    <location>
        <position position="12"/>
    </location>
</feature>
<dbReference type="Proteomes" id="UP001620339">
    <property type="component" value="Unassembled WGS sequence"/>
</dbReference>
<feature type="binding site" evidence="10">
    <location>
        <position position="10"/>
    </location>
    <ligand>
        <name>Mg(2+)</name>
        <dbReference type="ChEBI" id="CHEBI:18420"/>
    </ligand>
</feature>
<dbReference type="EMBL" id="JADIKK010000008">
    <property type="protein sequence ID" value="MFK2876032.1"/>
    <property type="molecule type" value="Genomic_DNA"/>
</dbReference>
<dbReference type="EMBL" id="JADIKK010000007">
    <property type="protein sequence ID" value="MFK2875579.1"/>
    <property type="molecule type" value="Genomic_DNA"/>
</dbReference>
<comment type="subcellular location">
    <subcellularLocation>
        <location evidence="10">Cytoplasm</location>
    </subcellularLocation>
</comment>
<comment type="catalytic activity">
    <reaction evidence="10">
        <text>D-erythro-1-(imidazol-4-yl)glycerol 3-phosphate = 3-(imidazol-4-yl)-2-oxopropyl phosphate + H2O</text>
        <dbReference type="Rhea" id="RHEA:11040"/>
        <dbReference type="ChEBI" id="CHEBI:15377"/>
        <dbReference type="ChEBI" id="CHEBI:57766"/>
        <dbReference type="ChEBI" id="CHEBI:58278"/>
        <dbReference type="EC" id="4.2.1.19"/>
    </reaction>
</comment>
<dbReference type="EC" id="4.2.1.19" evidence="10"/>
<dbReference type="GO" id="GO:0004401">
    <property type="term" value="F:histidinol-phosphatase activity"/>
    <property type="evidence" value="ECO:0007669"/>
    <property type="project" value="UniProtKB-EC"/>
</dbReference>
<dbReference type="InterPro" id="IPR006549">
    <property type="entry name" value="HAD-SF_hydro_IIIA"/>
</dbReference>
<protein>
    <recommendedName>
        <fullName evidence="10">Histidine biosynthesis bifunctional protein HisB</fullName>
    </recommendedName>
    <domain>
        <recommendedName>
            <fullName evidence="10">Histidinol-phosphatase</fullName>
            <ecNumber evidence="10">3.1.3.15</ecNumber>
        </recommendedName>
    </domain>
    <domain>
        <recommendedName>
            <fullName evidence="10">Imidazoleglycerol-phosphate dehydratase</fullName>
            <shortName evidence="10">IGPD</shortName>
            <ecNumber evidence="10">4.2.1.19</ecNumber>
        </recommendedName>
    </domain>
</protein>
<dbReference type="InterPro" id="IPR020566">
    <property type="entry name" value="His_synth_bifunc_HisB"/>
</dbReference>
<dbReference type="InterPro" id="IPR006543">
    <property type="entry name" value="Histidinol-phos"/>
</dbReference>
<dbReference type="Gene3D" id="3.30.230.40">
    <property type="entry name" value="Imidazole glycerol phosphate dehydratase, domain 1"/>
    <property type="match status" value="2"/>
</dbReference>
<organism evidence="12 14">
    <name type="scientific">Rhodanobacter hydrolyticus</name>
    <dbReference type="NCBI Taxonomy" id="2250595"/>
    <lineage>
        <taxon>Bacteria</taxon>
        <taxon>Pseudomonadati</taxon>
        <taxon>Pseudomonadota</taxon>
        <taxon>Gammaproteobacteria</taxon>
        <taxon>Lysobacterales</taxon>
        <taxon>Rhodanobacteraceae</taxon>
        <taxon>Rhodanobacter</taxon>
    </lineage>
</organism>
<dbReference type="Pfam" id="PF00475">
    <property type="entry name" value="IGPD"/>
    <property type="match status" value="1"/>
</dbReference>
<dbReference type="EMBL" id="JADIKK010000008">
    <property type="protein sequence ID" value="MFK2879598.1"/>
    <property type="molecule type" value="Genomic_DNA"/>
</dbReference>
<keyword evidence="7 10" id="KW-0368">Histidine biosynthesis</keyword>
<comment type="similarity">
    <text evidence="10">In the N-terminal section; belongs to the histidinol-phosphatase family.</text>
</comment>